<dbReference type="InterPro" id="IPR036318">
    <property type="entry name" value="FAD-bd_PCMH-like_sf"/>
</dbReference>
<evidence type="ECO:0000256" key="5">
    <source>
        <dbReference type="ARBA" id="ARBA00023002"/>
    </source>
</evidence>
<evidence type="ECO:0000259" key="7">
    <source>
        <dbReference type="PROSITE" id="PS51387"/>
    </source>
</evidence>
<keyword evidence="5" id="KW-0560">Oxidoreductase</keyword>
<evidence type="ECO:0000313" key="8">
    <source>
        <dbReference type="EMBL" id="OLN86794.1"/>
    </source>
</evidence>
<dbReference type="InterPro" id="IPR050416">
    <property type="entry name" value="FAD-linked_Oxidoreductase"/>
</dbReference>
<evidence type="ECO:0000256" key="1">
    <source>
        <dbReference type="ARBA" id="ARBA00001974"/>
    </source>
</evidence>
<keyword evidence="9" id="KW-1185">Reference proteome</keyword>
<evidence type="ECO:0000256" key="3">
    <source>
        <dbReference type="ARBA" id="ARBA00022630"/>
    </source>
</evidence>
<reference evidence="8 9" key="1">
    <citation type="submission" date="2016-11" db="EMBL/GenBank/DDBJ databases">
        <title>Draft Genome Assembly of Colletotrichum chlorophyti a pathogen of herbaceous plants.</title>
        <authorList>
            <person name="Gan P."/>
            <person name="Narusaka M."/>
            <person name="Tsushima A."/>
            <person name="Narusaka Y."/>
            <person name="Takano Y."/>
            <person name="Shirasu K."/>
        </authorList>
    </citation>
    <scope>NUCLEOTIDE SEQUENCE [LARGE SCALE GENOMIC DNA]</scope>
    <source>
        <strain evidence="8 9">NTL11</strain>
    </source>
</reference>
<dbReference type="Proteomes" id="UP000186583">
    <property type="component" value="Unassembled WGS sequence"/>
</dbReference>
<dbReference type="Pfam" id="PF01565">
    <property type="entry name" value="FAD_binding_4"/>
    <property type="match status" value="1"/>
</dbReference>
<dbReference type="InterPro" id="IPR016166">
    <property type="entry name" value="FAD-bd_PCMH"/>
</dbReference>
<dbReference type="InterPro" id="IPR006094">
    <property type="entry name" value="Oxid_FAD_bind_N"/>
</dbReference>
<comment type="similarity">
    <text evidence="2">Belongs to the oxygen-dependent FAD-linked oxidoreductase family.</text>
</comment>
<dbReference type="PROSITE" id="PS51387">
    <property type="entry name" value="FAD_PCMH"/>
    <property type="match status" value="1"/>
</dbReference>
<gene>
    <name evidence="8" type="ORF">CCHL11_07879</name>
</gene>
<dbReference type="PANTHER" id="PTHR42973:SF39">
    <property type="entry name" value="FAD-BINDING PCMH-TYPE DOMAIN-CONTAINING PROTEIN"/>
    <property type="match status" value="1"/>
</dbReference>
<evidence type="ECO:0000256" key="4">
    <source>
        <dbReference type="ARBA" id="ARBA00022827"/>
    </source>
</evidence>
<name>A0A1Q8RR52_9PEZI</name>
<dbReference type="AlphaFoldDB" id="A0A1Q8RR52"/>
<evidence type="ECO:0000313" key="9">
    <source>
        <dbReference type="Proteomes" id="UP000186583"/>
    </source>
</evidence>
<dbReference type="EMBL" id="MPGH01000109">
    <property type="protein sequence ID" value="OLN86794.1"/>
    <property type="molecule type" value="Genomic_DNA"/>
</dbReference>
<comment type="caution">
    <text evidence="8">The sequence shown here is derived from an EMBL/GenBank/DDBJ whole genome shotgun (WGS) entry which is preliminary data.</text>
</comment>
<dbReference type="STRING" id="708187.A0A1Q8RR52"/>
<dbReference type="SUPFAM" id="SSF56176">
    <property type="entry name" value="FAD-binding/transporter-associated domain-like"/>
    <property type="match status" value="1"/>
</dbReference>
<dbReference type="GO" id="GO:0016491">
    <property type="term" value="F:oxidoreductase activity"/>
    <property type="evidence" value="ECO:0007669"/>
    <property type="project" value="UniProtKB-KW"/>
</dbReference>
<dbReference type="GO" id="GO:0071949">
    <property type="term" value="F:FAD binding"/>
    <property type="evidence" value="ECO:0007669"/>
    <property type="project" value="InterPro"/>
</dbReference>
<feature type="domain" description="FAD-binding PCMH-type" evidence="7">
    <location>
        <begin position="99"/>
        <end position="272"/>
    </location>
</feature>
<feature type="compositionally biased region" description="Polar residues" evidence="6">
    <location>
        <begin position="426"/>
        <end position="441"/>
    </location>
</feature>
<dbReference type="PANTHER" id="PTHR42973">
    <property type="entry name" value="BINDING OXIDOREDUCTASE, PUTATIVE (AFU_ORTHOLOGUE AFUA_1G17690)-RELATED"/>
    <property type="match status" value="1"/>
</dbReference>
<feature type="non-terminal residue" evidence="8">
    <location>
        <position position="1"/>
    </location>
</feature>
<dbReference type="InterPro" id="IPR016169">
    <property type="entry name" value="FAD-bd_PCMH_sub2"/>
</dbReference>
<sequence length="441" mass="47019">ALVDPCWPSEVQWDTLNTTLSGRLIRAVPPGAACYPTRPEYDEMACQAIIDGWGHSSWHSSNPVSIPAPAMANDSCNPIYPNGTSITGDVDAGKKGCSIGSYPVYVVNATDHTHIQATVQFAKKWNLRLTIKNTGHNGAGRIWTHNLKEIEYKEKFELSGNCTQSTNATQQMAITIGAGVQDGELFSAAAKSNVVAVGGTSNDVGVVGWATGGGHGTLTGADNIIEATMVTADGDHIIVNQCQHSDLFWAIRGGGGGTFGVIASLTIKAYPMPSVNLMGLNILAKNGTTSTQWWKLIADIHGLMPAAQDEGLSGYWTLASGPAWGMGFSMLQYDKHEADAAEVQQPFIDLIHASNASITYNITKSISPSWYQLLSSMPTPESAGTTKGITASRFITRRTVLENRDSFLQTLEAIAPKHPAPMNGEPNFSMSGTMTASKTPM</sequence>
<comment type="cofactor">
    <cofactor evidence="1">
        <name>FAD</name>
        <dbReference type="ChEBI" id="CHEBI:57692"/>
    </cofactor>
</comment>
<feature type="region of interest" description="Disordered" evidence="6">
    <location>
        <begin position="418"/>
        <end position="441"/>
    </location>
</feature>
<keyword evidence="3" id="KW-0285">Flavoprotein</keyword>
<evidence type="ECO:0000256" key="2">
    <source>
        <dbReference type="ARBA" id="ARBA00005466"/>
    </source>
</evidence>
<protein>
    <submittedName>
        <fullName evidence="8">Putative FAD-linked oxidoreductase-like protein 14</fullName>
    </submittedName>
</protein>
<keyword evidence="4" id="KW-0274">FAD</keyword>
<proteinExistence type="inferred from homology"/>
<dbReference type="Gene3D" id="3.30.465.10">
    <property type="match status" value="1"/>
</dbReference>
<organism evidence="8 9">
    <name type="scientific">Colletotrichum chlorophyti</name>
    <dbReference type="NCBI Taxonomy" id="708187"/>
    <lineage>
        <taxon>Eukaryota</taxon>
        <taxon>Fungi</taxon>
        <taxon>Dikarya</taxon>
        <taxon>Ascomycota</taxon>
        <taxon>Pezizomycotina</taxon>
        <taxon>Sordariomycetes</taxon>
        <taxon>Hypocreomycetidae</taxon>
        <taxon>Glomerellales</taxon>
        <taxon>Glomerellaceae</taxon>
        <taxon>Colletotrichum</taxon>
    </lineage>
</organism>
<dbReference type="OrthoDB" id="9983560at2759"/>
<evidence type="ECO:0000256" key="6">
    <source>
        <dbReference type="SAM" id="MobiDB-lite"/>
    </source>
</evidence>
<accession>A0A1Q8RR52</accession>